<dbReference type="Proteomes" id="UP001267638">
    <property type="component" value="Unassembled WGS sequence"/>
</dbReference>
<keyword evidence="1" id="KW-1133">Transmembrane helix</keyword>
<dbReference type="NCBIfam" id="TIGR00254">
    <property type="entry name" value="GGDEF"/>
    <property type="match status" value="1"/>
</dbReference>
<dbReference type="InterPro" id="IPR001633">
    <property type="entry name" value="EAL_dom"/>
</dbReference>
<dbReference type="SMART" id="SM00052">
    <property type="entry name" value="EAL"/>
    <property type="match status" value="1"/>
</dbReference>
<sequence length="585" mass="63235">MERAPGQGQTMRGVTLKSRAAAFACSAGALVFILSLVLGYTPGQPDDIGQISRALIIAILCGTMSWASARQTVATTATAIDMATERLVSAAHGDLQSPVPGEIGREMPDLSVAMASLFSQVRTNMDHVQTLALFDQITGLANRTSFCRQVERHLAERVEGDKAALFFIDLDGFKSVNDTLGHAAGDQLLARVAGRLREVVMAQVAAGSGDAVIGRLAGDEFTMFFPNLPGHSAAARIARAIQFALGERFDLGSQHVDLGASIGIACYPDHGETLTALLRAADVAMYHAKHEGRGRAEMYSAALALEAADRADLERDLMLALQRDEFILEFQAQIDVANGSAVAAEALVRWAHPDRDLVMPGSFVPVAEESGVIVALGDWVMDRVCETAARWAAMGITQRIAINISTRELSQADFFLRLRHAIATHQTPPTMLELEISESLAMEMEPRILEQLAALRRDGVRVAMDDFGTGYSNLSRLKELPVDRVKIDRSLVRDITTSAEARTICSAVVGLIQGLGLEVVVEGIESEAQMDMLRVIGCTQFQGYHLARPTGEQAYLDRFGGLLDSAEPDAKGRVLFLRQPDPRRG</sequence>
<dbReference type="Pfam" id="PF00990">
    <property type="entry name" value="GGDEF"/>
    <property type="match status" value="1"/>
</dbReference>
<dbReference type="CDD" id="cd01949">
    <property type="entry name" value="GGDEF"/>
    <property type="match status" value="1"/>
</dbReference>
<gene>
    <name evidence="4" type="ORF">J2W40_001529</name>
</gene>
<evidence type="ECO:0000259" key="3">
    <source>
        <dbReference type="PROSITE" id="PS50887"/>
    </source>
</evidence>
<organism evidence="4 5">
    <name type="scientific">Sphingobium xenophagum</name>
    <dbReference type="NCBI Taxonomy" id="121428"/>
    <lineage>
        <taxon>Bacteria</taxon>
        <taxon>Pseudomonadati</taxon>
        <taxon>Pseudomonadota</taxon>
        <taxon>Alphaproteobacteria</taxon>
        <taxon>Sphingomonadales</taxon>
        <taxon>Sphingomonadaceae</taxon>
        <taxon>Sphingobium</taxon>
    </lineage>
</organism>
<proteinExistence type="predicted"/>
<dbReference type="PROSITE" id="PS50887">
    <property type="entry name" value="GGDEF"/>
    <property type="match status" value="1"/>
</dbReference>
<dbReference type="Gene3D" id="3.20.20.450">
    <property type="entry name" value="EAL domain"/>
    <property type="match status" value="1"/>
</dbReference>
<dbReference type="InterPro" id="IPR052155">
    <property type="entry name" value="Biofilm_reg_signaling"/>
</dbReference>
<dbReference type="Pfam" id="PF00563">
    <property type="entry name" value="EAL"/>
    <property type="match status" value="1"/>
</dbReference>
<dbReference type="InterPro" id="IPR035919">
    <property type="entry name" value="EAL_sf"/>
</dbReference>
<feature type="domain" description="GGDEF" evidence="3">
    <location>
        <begin position="161"/>
        <end position="301"/>
    </location>
</feature>
<dbReference type="PANTHER" id="PTHR44757:SF2">
    <property type="entry name" value="BIOFILM ARCHITECTURE MAINTENANCE PROTEIN MBAA"/>
    <property type="match status" value="1"/>
</dbReference>
<reference evidence="4 5" key="1">
    <citation type="submission" date="2023-07" db="EMBL/GenBank/DDBJ databases">
        <title>Sorghum-associated microbial communities from plants grown in Nebraska, USA.</title>
        <authorList>
            <person name="Schachtman D."/>
        </authorList>
    </citation>
    <scope>NUCLEOTIDE SEQUENCE [LARGE SCALE GENOMIC DNA]</scope>
    <source>
        <strain evidence="4 5">4256</strain>
    </source>
</reference>
<dbReference type="PANTHER" id="PTHR44757">
    <property type="entry name" value="DIGUANYLATE CYCLASE DGCP"/>
    <property type="match status" value="1"/>
</dbReference>
<dbReference type="InterPro" id="IPR029787">
    <property type="entry name" value="Nucleotide_cyclase"/>
</dbReference>
<evidence type="ECO:0000256" key="1">
    <source>
        <dbReference type="SAM" id="Phobius"/>
    </source>
</evidence>
<name>A0ABU1WZK3_SPHXE</name>
<dbReference type="InterPro" id="IPR000160">
    <property type="entry name" value="GGDEF_dom"/>
</dbReference>
<evidence type="ECO:0000259" key="2">
    <source>
        <dbReference type="PROSITE" id="PS50883"/>
    </source>
</evidence>
<dbReference type="PROSITE" id="PS50883">
    <property type="entry name" value="EAL"/>
    <property type="match status" value="1"/>
</dbReference>
<dbReference type="CDD" id="cd01948">
    <property type="entry name" value="EAL"/>
    <property type="match status" value="1"/>
</dbReference>
<comment type="caution">
    <text evidence="4">The sequence shown here is derived from an EMBL/GenBank/DDBJ whole genome shotgun (WGS) entry which is preliminary data.</text>
</comment>
<feature type="transmembrane region" description="Helical" evidence="1">
    <location>
        <begin position="20"/>
        <end position="39"/>
    </location>
</feature>
<dbReference type="SUPFAM" id="SSF55073">
    <property type="entry name" value="Nucleotide cyclase"/>
    <property type="match status" value="1"/>
</dbReference>
<dbReference type="InterPro" id="IPR043128">
    <property type="entry name" value="Rev_trsase/Diguanyl_cyclase"/>
</dbReference>
<accession>A0ABU1WZK3</accession>
<dbReference type="SUPFAM" id="SSF141868">
    <property type="entry name" value="EAL domain-like"/>
    <property type="match status" value="1"/>
</dbReference>
<dbReference type="Gene3D" id="3.30.70.270">
    <property type="match status" value="1"/>
</dbReference>
<dbReference type="SMART" id="SM00267">
    <property type="entry name" value="GGDEF"/>
    <property type="match status" value="1"/>
</dbReference>
<dbReference type="EMBL" id="JAVDWV010000006">
    <property type="protein sequence ID" value="MDR7154714.1"/>
    <property type="molecule type" value="Genomic_DNA"/>
</dbReference>
<keyword evidence="1" id="KW-0472">Membrane</keyword>
<protein>
    <submittedName>
        <fullName evidence="4">Diguanylate cyclase (GGDEF)-like protein</fullName>
    </submittedName>
</protein>
<keyword evidence="1" id="KW-0812">Transmembrane</keyword>
<keyword evidence="5" id="KW-1185">Reference proteome</keyword>
<evidence type="ECO:0000313" key="5">
    <source>
        <dbReference type="Proteomes" id="UP001267638"/>
    </source>
</evidence>
<feature type="domain" description="EAL" evidence="2">
    <location>
        <begin position="310"/>
        <end position="563"/>
    </location>
</feature>
<evidence type="ECO:0000313" key="4">
    <source>
        <dbReference type="EMBL" id="MDR7154714.1"/>
    </source>
</evidence>